<protein>
    <submittedName>
        <fullName evidence="2">Uncharacterized protein</fullName>
    </submittedName>
</protein>
<organism evidence="2 3">
    <name type="scientific">Xyrichtys novacula</name>
    <name type="common">Pearly razorfish</name>
    <name type="synonym">Hemipteronotus novacula</name>
    <dbReference type="NCBI Taxonomy" id="13765"/>
    <lineage>
        <taxon>Eukaryota</taxon>
        <taxon>Metazoa</taxon>
        <taxon>Chordata</taxon>
        <taxon>Craniata</taxon>
        <taxon>Vertebrata</taxon>
        <taxon>Euteleostomi</taxon>
        <taxon>Actinopterygii</taxon>
        <taxon>Neopterygii</taxon>
        <taxon>Teleostei</taxon>
        <taxon>Neoteleostei</taxon>
        <taxon>Acanthomorphata</taxon>
        <taxon>Eupercaria</taxon>
        <taxon>Labriformes</taxon>
        <taxon>Labridae</taxon>
        <taxon>Xyrichtys</taxon>
    </lineage>
</organism>
<gene>
    <name evidence="2" type="ORF">XNOV1_A023364</name>
</gene>
<dbReference type="AlphaFoldDB" id="A0AAV1G8Y6"/>
<evidence type="ECO:0000256" key="1">
    <source>
        <dbReference type="SAM" id="MobiDB-lite"/>
    </source>
</evidence>
<dbReference type="EMBL" id="OY660876">
    <property type="protein sequence ID" value="CAJ1069843.1"/>
    <property type="molecule type" value="Genomic_DNA"/>
</dbReference>
<proteinExistence type="predicted"/>
<accession>A0AAV1G8Y6</accession>
<sequence length="92" mass="10567">MDKRNLINTMHSYARSCLTDQLEVMDNLIAAGKEPISEQVPEVPKSKKSKKPQSDVVEDSDQRSLSILERIEKRQIETLKRLETLEDAVKEN</sequence>
<reference evidence="2" key="1">
    <citation type="submission" date="2023-08" db="EMBL/GenBank/DDBJ databases">
        <authorList>
            <person name="Alioto T."/>
            <person name="Alioto T."/>
            <person name="Gomez Garrido J."/>
        </authorList>
    </citation>
    <scope>NUCLEOTIDE SEQUENCE</scope>
</reference>
<evidence type="ECO:0000313" key="3">
    <source>
        <dbReference type="Proteomes" id="UP001178508"/>
    </source>
</evidence>
<name>A0AAV1G8Y6_XYRNO</name>
<keyword evidence="3" id="KW-1185">Reference proteome</keyword>
<feature type="region of interest" description="Disordered" evidence="1">
    <location>
        <begin position="33"/>
        <end position="62"/>
    </location>
</feature>
<evidence type="ECO:0000313" key="2">
    <source>
        <dbReference type="EMBL" id="CAJ1069843.1"/>
    </source>
</evidence>
<dbReference type="Proteomes" id="UP001178508">
    <property type="component" value="Chromosome 13"/>
</dbReference>